<dbReference type="AlphaFoldDB" id="A0A381XTN4"/>
<feature type="non-terminal residue" evidence="1">
    <location>
        <position position="1"/>
    </location>
</feature>
<gene>
    <name evidence="1" type="ORF">METZ01_LOCUS120686</name>
</gene>
<sequence length="24" mass="2658">VPSTFTRVKRQPAITIIDKLSVGM</sequence>
<accession>A0A381XTN4</accession>
<proteinExistence type="predicted"/>
<dbReference type="EMBL" id="UINC01016258">
    <property type="protein sequence ID" value="SVA67832.1"/>
    <property type="molecule type" value="Genomic_DNA"/>
</dbReference>
<feature type="non-terminal residue" evidence="1">
    <location>
        <position position="24"/>
    </location>
</feature>
<name>A0A381XTN4_9ZZZZ</name>
<protein>
    <submittedName>
        <fullName evidence="1">Uncharacterized protein</fullName>
    </submittedName>
</protein>
<evidence type="ECO:0000313" key="1">
    <source>
        <dbReference type="EMBL" id="SVA67832.1"/>
    </source>
</evidence>
<organism evidence="1">
    <name type="scientific">marine metagenome</name>
    <dbReference type="NCBI Taxonomy" id="408172"/>
    <lineage>
        <taxon>unclassified sequences</taxon>
        <taxon>metagenomes</taxon>
        <taxon>ecological metagenomes</taxon>
    </lineage>
</organism>
<reference evidence="1" key="1">
    <citation type="submission" date="2018-05" db="EMBL/GenBank/DDBJ databases">
        <authorList>
            <person name="Lanie J.A."/>
            <person name="Ng W.-L."/>
            <person name="Kazmierczak K.M."/>
            <person name="Andrzejewski T.M."/>
            <person name="Davidsen T.M."/>
            <person name="Wayne K.J."/>
            <person name="Tettelin H."/>
            <person name="Glass J.I."/>
            <person name="Rusch D."/>
            <person name="Podicherti R."/>
            <person name="Tsui H.-C.T."/>
            <person name="Winkler M.E."/>
        </authorList>
    </citation>
    <scope>NUCLEOTIDE SEQUENCE</scope>
</reference>